<gene>
    <name evidence="1" type="ORF">EDM21_24175</name>
</gene>
<dbReference type="RefSeq" id="WP_157338913.1">
    <property type="nucleotide sequence ID" value="NZ_RHLK01000029.1"/>
</dbReference>
<dbReference type="Pfam" id="PF10004">
    <property type="entry name" value="DUF2247"/>
    <property type="match status" value="1"/>
</dbReference>
<dbReference type="EMBL" id="RHLK01000029">
    <property type="protein sequence ID" value="MVP02568.1"/>
    <property type="molecule type" value="Genomic_DNA"/>
</dbReference>
<name>A0A7X3FMY7_9BACL</name>
<dbReference type="InterPro" id="IPR016630">
    <property type="entry name" value="UCP015278"/>
</dbReference>
<dbReference type="AlphaFoldDB" id="A0A7X3FMY7"/>
<reference evidence="1 2" key="1">
    <citation type="journal article" date="2019" name="Microorganisms">
        <title>Paenibacillus lutrae sp. nov., A Chitinolytic Species Isolated from A River Otter in Castril Natural Park, Granada, Spain.</title>
        <authorList>
            <person name="Rodriguez M."/>
            <person name="Reina J.C."/>
            <person name="Bejar V."/>
            <person name="Llamas I."/>
        </authorList>
    </citation>
    <scope>NUCLEOTIDE SEQUENCE [LARGE SCALE GENOMIC DNA]</scope>
    <source>
        <strain evidence="1 2">N10</strain>
    </source>
</reference>
<keyword evidence="2" id="KW-1185">Reference proteome</keyword>
<proteinExistence type="predicted"/>
<comment type="caution">
    <text evidence="1">The sequence shown here is derived from an EMBL/GenBank/DDBJ whole genome shotgun (WGS) entry which is preliminary data.</text>
</comment>
<dbReference type="Proteomes" id="UP000490800">
    <property type="component" value="Unassembled WGS sequence"/>
</dbReference>
<dbReference type="PIRSF" id="PIRSF015278">
    <property type="entry name" value="UCP015278"/>
    <property type="match status" value="1"/>
</dbReference>
<accession>A0A7X3FMY7</accession>
<evidence type="ECO:0000313" key="2">
    <source>
        <dbReference type="Proteomes" id="UP000490800"/>
    </source>
</evidence>
<dbReference type="OrthoDB" id="2882291at2"/>
<sequence length="175" mass="20511">MNTFKIIFSYDYASKLISIGWKDLIFAIDHGFMAQESLIEYAIHLVNTELEPAQIVIDIACLNKGDSIYPYLDKLKIETGNKNGKEPCNKFLYLLLNWVYTHKESYSDPFDVVEVIYGDFDYPEEIAGFVRYMPTAEPVYQSLQLNRERMYRNWEQYLKEQRAKYSLAGNLRGES</sequence>
<evidence type="ECO:0000313" key="1">
    <source>
        <dbReference type="EMBL" id="MVP02568.1"/>
    </source>
</evidence>
<protein>
    <submittedName>
        <fullName evidence="1">DUF2247 family protein</fullName>
    </submittedName>
</protein>
<organism evidence="1 2">
    <name type="scientific">Paenibacillus lutrae</name>
    <dbReference type="NCBI Taxonomy" id="2078573"/>
    <lineage>
        <taxon>Bacteria</taxon>
        <taxon>Bacillati</taxon>
        <taxon>Bacillota</taxon>
        <taxon>Bacilli</taxon>
        <taxon>Bacillales</taxon>
        <taxon>Paenibacillaceae</taxon>
        <taxon>Paenibacillus</taxon>
    </lineage>
</organism>